<evidence type="ECO:0000256" key="3">
    <source>
        <dbReference type="ARBA" id="ARBA00022806"/>
    </source>
</evidence>
<dbReference type="Gene3D" id="3.40.50.300">
    <property type="entry name" value="P-loop containing nucleotide triphosphate hydrolases"/>
    <property type="match status" value="1"/>
</dbReference>
<dbReference type="InterPro" id="IPR050534">
    <property type="entry name" value="Coronavir_polyprotein_1ab"/>
</dbReference>
<reference evidence="6 7" key="1">
    <citation type="submission" date="2019-04" db="EMBL/GenBank/DDBJ databases">
        <authorList>
            <consortium name="DOE Joint Genome Institute"/>
            <person name="Mondo S."/>
            <person name="Kjaerbolling I."/>
            <person name="Vesth T."/>
            <person name="Frisvad J.C."/>
            <person name="Nybo J.L."/>
            <person name="Theobald S."/>
            <person name="Kildgaard S."/>
            <person name="Isbrandt T."/>
            <person name="Kuo A."/>
            <person name="Sato A."/>
            <person name="Lyhne E.K."/>
            <person name="Kogle M.E."/>
            <person name="Wiebenga A."/>
            <person name="Kun R.S."/>
            <person name="Lubbers R.J."/>
            <person name="Makela M.R."/>
            <person name="Barry K."/>
            <person name="Chovatia M."/>
            <person name="Clum A."/>
            <person name="Daum C."/>
            <person name="Haridas S."/>
            <person name="He G."/>
            <person name="LaButti K."/>
            <person name="Lipzen A."/>
            <person name="Riley R."/>
            <person name="Salamov A."/>
            <person name="Simmons B.A."/>
            <person name="Magnuson J.K."/>
            <person name="Henrissat B."/>
            <person name="Mortensen U.H."/>
            <person name="Larsen T.O."/>
            <person name="Devries R.P."/>
            <person name="Grigoriev I.V."/>
            <person name="Machida M."/>
            <person name="Baker S.E."/>
            <person name="Andersen M.R."/>
            <person name="Cantor M.N."/>
            <person name="Hua S.X."/>
        </authorList>
    </citation>
    <scope>NUCLEOTIDE SEQUENCE [LARGE SCALE GENOMIC DNA]</scope>
    <source>
        <strain evidence="6 7">CBS 117616</strain>
    </source>
</reference>
<keyword evidence="2" id="KW-0378">Hydrolase</keyword>
<accession>A0ABQ6WJH8</accession>
<dbReference type="Pfam" id="PF13087">
    <property type="entry name" value="AAA_12"/>
    <property type="match status" value="1"/>
</dbReference>
<gene>
    <name evidence="6" type="ORF">BDV36DRAFT_296294</name>
</gene>
<dbReference type="InterPro" id="IPR041679">
    <property type="entry name" value="DNA2/NAM7-like_C"/>
</dbReference>
<evidence type="ECO:0000313" key="7">
    <source>
        <dbReference type="Proteomes" id="UP000325395"/>
    </source>
</evidence>
<keyword evidence="7" id="KW-1185">Reference proteome</keyword>
<evidence type="ECO:0000313" key="6">
    <source>
        <dbReference type="EMBL" id="KAE8417266.1"/>
    </source>
</evidence>
<dbReference type="SUPFAM" id="SSF52540">
    <property type="entry name" value="P-loop containing nucleoside triphosphate hydrolases"/>
    <property type="match status" value="1"/>
</dbReference>
<dbReference type="EMBL" id="ML735740">
    <property type="protein sequence ID" value="KAE8417266.1"/>
    <property type="molecule type" value="Genomic_DNA"/>
</dbReference>
<feature type="domain" description="DNA2/NAM7 helicase-like C-terminal" evidence="5">
    <location>
        <begin position="31"/>
        <end position="146"/>
    </location>
</feature>
<evidence type="ECO:0000256" key="1">
    <source>
        <dbReference type="ARBA" id="ARBA00022741"/>
    </source>
</evidence>
<evidence type="ECO:0000259" key="5">
    <source>
        <dbReference type="Pfam" id="PF13087"/>
    </source>
</evidence>
<dbReference type="PANTHER" id="PTHR43788:SF8">
    <property type="entry name" value="DNA-BINDING PROTEIN SMUBP-2"/>
    <property type="match status" value="1"/>
</dbReference>
<evidence type="ECO:0000256" key="2">
    <source>
        <dbReference type="ARBA" id="ARBA00022801"/>
    </source>
</evidence>
<dbReference type="PANTHER" id="PTHR43788">
    <property type="entry name" value="DNA2/NAM7 HELICASE FAMILY MEMBER"/>
    <property type="match status" value="1"/>
</dbReference>
<keyword evidence="1" id="KW-0547">Nucleotide-binding</keyword>
<protein>
    <recommendedName>
        <fullName evidence="5">DNA2/NAM7 helicase-like C-terminal domain-containing protein</fullName>
    </recommendedName>
</protein>
<organism evidence="6 7">
    <name type="scientific">Aspergillus pseudocaelatus</name>
    <dbReference type="NCBI Taxonomy" id="1825620"/>
    <lineage>
        <taxon>Eukaryota</taxon>
        <taxon>Fungi</taxon>
        <taxon>Dikarya</taxon>
        <taxon>Ascomycota</taxon>
        <taxon>Pezizomycotina</taxon>
        <taxon>Eurotiomycetes</taxon>
        <taxon>Eurotiomycetidae</taxon>
        <taxon>Eurotiales</taxon>
        <taxon>Aspergillaceae</taxon>
        <taxon>Aspergillus</taxon>
        <taxon>Aspergillus subgen. Circumdati</taxon>
    </lineage>
</organism>
<dbReference type="Proteomes" id="UP000325395">
    <property type="component" value="Unassembled WGS sequence"/>
</dbReference>
<name>A0ABQ6WJH8_9EURO</name>
<sequence length="221" mass="24889">MREVYSLEERENIDLGNIVVSVEGSSCIVDDASKSRHNDAHRLHILRLLIANKKHSGYPASDITIVTLYQAQAARIRHSLFRIKQYGLLNKTSIPKVATTDSMQGKESKVILYDRVISSANNLYDMGFTVDEHRATVGLTRMTEAMVNLLPESVGTGQEAVSSRGQYDYLEERINSKMPYPCEFRSWAQSKRIVLTVQCPSEEDIIPAPQEPMQIVMTSNI</sequence>
<proteinExistence type="predicted"/>
<keyword evidence="4" id="KW-0067">ATP-binding</keyword>
<keyword evidence="3" id="KW-0347">Helicase</keyword>
<evidence type="ECO:0000256" key="4">
    <source>
        <dbReference type="ARBA" id="ARBA00022840"/>
    </source>
</evidence>
<dbReference type="InterPro" id="IPR027417">
    <property type="entry name" value="P-loop_NTPase"/>
</dbReference>